<gene>
    <name evidence="3" type="ORF">EDC65_0746</name>
</gene>
<dbReference type="AlphaFoldDB" id="A0A3N1MKP8"/>
<dbReference type="Gene3D" id="3.30.530.20">
    <property type="match status" value="1"/>
</dbReference>
<dbReference type="GO" id="GO:0048039">
    <property type="term" value="F:ubiquinone binding"/>
    <property type="evidence" value="ECO:0007669"/>
    <property type="project" value="InterPro"/>
</dbReference>
<evidence type="ECO:0000313" key="3">
    <source>
        <dbReference type="EMBL" id="ROQ01566.1"/>
    </source>
</evidence>
<dbReference type="CDD" id="cd07813">
    <property type="entry name" value="COQ10p_like"/>
    <property type="match status" value="1"/>
</dbReference>
<feature type="domain" description="Coenzyme Q-binding protein COQ10 START" evidence="2">
    <location>
        <begin position="10"/>
        <end position="134"/>
    </location>
</feature>
<dbReference type="SUPFAM" id="SSF55961">
    <property type="entry name" value="Bet v1-like"/>
    <property type="match status" value="1"/>
</dbReference>
<comment type="similarity">
    <text evidence="1">Belongs to the ribosome association toxin RatA family.</text>
</comment>
<dbReference type="GO" id="GO:0045333">
    <property type="term" value="P:cellular respiration"/>
    <property type="evidence" value="ECO:0007669"/>
    <property type="project" value="InterPro"/>
</dbReference>
<protein>
    <submittedName>
        <fullName evidence="3">Coenzyme Q-binding protein COQ10</fullName>
    </submittedName>
</protein>
<dbReference type="InterPro" id="IPR044996">
    <property type="entry name" value="COQ10-like"/>
</dbReference>
<dbReference type="Proteomes" id="UP000278222">
    <property type="component" value="Unassembled WGS sequence"/>
</dbReference>
<keyword evidence="4" id="KW-1185">Reference proteome</keyword>
<dbReference type="RefSeq" id="WP_123688310.1">
    <property type="nucleotide sequence ID" value="NZ_AP019700.1"/>
</dbReference>
<comment type="caution">
    <text evidence="3">The sequence shown here is derived from an EMBL/GenBank/DDBJ whole genome shotgun (WGS) entry which is preliminary data.</text>
</comment>
<evidence type="ECO:0000313" key="4">
    <source>
        <dbReference type="Proteomes" id="UP000278222"/>
    </source>
</evidence>
<evidence type="ECO:0000256" key="1">
    <source>
        <dbReference type="ARBA" id="ARBA00008918"/>
    </source>
</evidence>
<dbReference type="OrthoDB" id="9804759at2"/>
<dbReference type="EMBL" id="RJKX01000011">
    <property type="protein sequence ID" value="ROQ01566.1"/>
    <property type="molecule type" value="Genomic_DNA"/>
</dbReference>
<name>A0A3N1MKP8_9PROT</name>
<dbReference type="PANTHER" id="PTHR12901:SF10">
    <property type="entry name" value="COENZYME Q-BINDING PROTEIN COQ10, MITOCHONDRIAL"/>
    <property type="match status" value="1"/>
</dbReference>
<sequence length="154" mass="17894">MPTHAEQRLLPYTPEQLFDLVADIERYPEFLPWCVAARIRERSQTAVVADLMIGFKMIRERFTSRVALTPKTRIDVVYSDGPFKHLHNHWIFEPAEGGCRIDFFVEFEFRSRTLQKIIEVLFHEAVRRMVAAFETRARTLYGEPVTAPPLPGSS</sequence>
<dbReference type="Pfam" id="PF03364">
    <property type="entry name" value="Polyketide_cyc"/>
    <property type="match status" value="1"/>
</dbReference>
<reference evidence="3 4" key="1">
    <citation type="submission" date="2018-11" db="EMBL/GenBank/DDBJ databases">
        <title>Genomic Encyclopedia of Type Strains, Phase IV (KMG-IV): sequencing the most valuable type-strain genomes for metagenomic binning, comparative biology and taxonomic classification.</title>
        <authorList>
            <person name="Goeker M."/>
        </authorList>
    </citation>
    <scope>NUCLEOTIDE SEQUENCE [LARGE SCALE GENOMIC DNA]</scope>
    <source>
        <strain evidence="3 4">DSM 5900</strain>
    </source>
</reference>
<accession>A0A3N1MKP8</accession>
<dbReference type="InterPro" id="IPR005031">
    <property type="entry name" value="COQ10_START"/>
</dbReference>
<evidence type="ECO:0000259" key="2">
    <source>
        <dbReference type="Pfam" id="PF03364"/>
    </source>
</evidence>
<organism evidence="3 4">
    <name type="scientific">Stella humosa</name>
    <dbReference type="NCBI Taxonomy" id="94"/>
    <lineage>
        <taxon>Bacteria</taxon>
        <taxon>Pseudomonadati</taxon>
        <taxon>Pseudomonadota</taxon>
        <taxon>Alphaproteobacteria</taxon>
        <taxon>Rhodospirillales</taxon>
        <taxon>Stellaceae</taxon>
        <taxon>Stella</taxon>
    </lineage>
</organism>
<dbReference type="InterPro" id="IPR023393">
    <property type="entry name" value="START-like_dom_sf"/>
</dbReference>
<dbReference type="PANTHER" id="PTHR12901">
    <property type="entry name" value="SPERM PROTEIN HOMOLOG"/>
    <property type="match status" value="1"/>
</dbReference>
<proteinExistence type="inferred from homology"/>